<dbReference type="GO" id="GO:0005737">
    <property type="term" value="C:cytoplasm"/>
    <property type="evidence" value="ECO:0007669"/>
    <property type="project" value="UniProtKB-SubCell"/>
</dbReference>
<dbReference type="Gene3D" id="3.30.360.10">
    <property type="entry name" value="Dihydrodipicolinate Reductase, domain 2"/>
    <property type="match status" value="1"/>
</dbReference>
<accession>A0A4R8GQF7</accession>
<dbReference type="SUPFAM" id="SSF55347">
    <property type="entry name" value="Glyceraldehyde-3-phosphate dehydrogenase-like, C-terminal domain"/>
    <property type="match status" value="1"/>
</dbReference>
<evidence type="ECO:0000256" key="8">
    <source>
        <dbReference type="PROSITE-ProRule" id="PRU10010"/>
    </source>
</evidence>
<dbReference type="Pfam" id="PF22698">
    <property type="entry name" value="Semialdhyde_dhC_1"/>
    <property type="match status" value="1"/>
</dbReference>
<protein>
    <recommendedName>
        <fullName evidence="7">N-acetyl-gamma-glutamyl-phosphate reductase</fullName>
        <shortName evidence="7">AGPR</shortName>
        <ecNumber evidence="7">1.2.1.38</ecNumber>
    </recommendedName>
    <alternativeName>
        <fullName evidence="7">N-acetyl-glutamate semialdehyde dehydrogenase</fullName>
        <shortName evidence="7">NAGSA dehydrogenase</shortName>
    </alternativeName>
</protein>
<dbReference type="NCBIfam" id="TIGR01850">
    <property type="entry name" value="argC"/>
    <property type="match status" value="1"/>
</dbReference>
<feature type="domain" description="Semialdehyde dehydrogenase NAD-binding" evidence="9">
    <location>
        <begin position="2"/>
        <end position="140"/>
    </location>
</feature>
<dbReference type="InterPro" id="IPR036291">
    <property type="entry name" value="NAD(P)-bd_dom_sf"/>
</dbReference>
<dbReference type="AlphaFoldDB" id="A0A4R8GQF7"/>
<name>A0A4R8GQF7_9FIRM</name>
<evidence type="ECO:0000256" key="1">
    <source>
        <dbReference type="ARBA" id="ARBA00004862"/>
    </source>
</evidence>
<evidence type="ECO:0000256" key="7">
    <source>
        <dbReference type="HAMAP-Rule" id="MF_00150"/>
    </source>
</evidence>
<dbReference type="Pfam" id="PF01118">
    <property type="entry name" value="Semialdhyde_dh"/>
    <property type="match status" value="1"/>
</dbReference>
<organism evidence="10 11">
    <name type="scientific">Orenia marismortui</name>
    <dbReference type="NCBI Taxonomy" id="46469"/>
    <lineage>
        <taxon>Bacteria</taxon>
        <taxon>Bacillati</taxon>
        <taxon>Bacillota</taxon>
        <taxon>Clostridia</taxon>
        <taxon>Halanaerobiales</taxon>
        <taxon>Halobacteroidaceae</taxon>
        <taxon>Orenia</taxon>
    </lineage>
</organism>
<dbReference type="GO" id="GO:0003942">
    <property type="term" value="F:N-acetyl-gamma-glutamyl-phosphate reductase activity"/>
    <property type="evidence" value="ECO:0007669"/>
    <property type="project" value="UniProtKB-UniRule"/>
</dbReference>
<keyword evidence="2 7" id="KW-0055">Arginine biosynthesis</keyword>
<dbReference type="InterPro" id="IPR000534">
    <property type="entry name" value="Semialdehyde_DH_NAD-bd"/>
</dbReference>
<dbReference type="CDD" id="cd17895">
    <property type="entry name" value="AGPR_1_N"/>
    <property type="match status" value="1"/>
</dbReference>
<comment type="caution">
    <text evidence="10">The sequence shown here is derived from an EMBL/GenBank/DDBJ whole genome shotgun (WGS) entry which is preliminary data.</text>
</comment>
<evidence type="ECO:0000256" key="2">
    <source>
        <dbReference type="ARBA" id="ARBA00022571"/>
    </source>
</evidence>
<comment type="pathway">
    <text evidence="1 7">Amino-acid biosynthesis; L-arginine biosynthesis; N(2)-acetyl-L-ornithine from L-glutamate: step 3/4.</text>
</comment>
<evidence type="ECO:0000313" key="11">
    <source>
        <dbReference type="Proteomes" id="UP000295832"/>
    </source>
</evidence>
<dbReference type="InterPro" id="IPR058924">
    <property type="entry name" value="AGPR_dimerisation_dom"/>
</dbReference>
<comment type="function">
    <text evidence="7">Catalyzes the NADPH-dependent reduction of N-acetyl-5-glutamyl phosphate to yield N-acetyl-L-glutamate 5-semialdehyde.</text>
</comment>
<dbReference type="InterPro" id="IPR000706">
    <property type="entry name" value="AGPR_type-1"/>
</dbReference>
<dbReference type="RefSeq" id="WP_134118427.1">
    <property type="nucleotide sequence ID" value="NZ_SOEG01000033.1"/>
</dbReference>
<evidence type="ECO:0000256" key="3">
    <source>
        <dbReference type="ARBA" id="ARBA00022605"/>
    </source>
</evidence>
<keyword evidence="3 7" id="KW-0028">Amino-acid biosynthesis</keyword>
<evidence type="ECO:0000256" key="4">
    <source>
        <dbReference type="ARBA" id="ARBA00022857"/>
    </source>
</evidence>
<dbReference type="PANTHER" id="PTHR32338:SF10">
    <property type="entry name" value="N-ACETYL-GAMMA-GLUTAMYL-PHOSPHATE REDUCTASE, CHLOROPLASTIC-RELATED"/>
    <property type="match status" value="1"/>
</dbReference>
<keyword evidence="4 7" id="KW-0521">NADP</keyword>
<evidence type="ECO:0000313" key="10">
    <source>
        <dbReference type="EMBL" id="TDX48046.1"/>
    </source>
</evidence>
<dbReference type="GO" id="GO:0051287">
    <property type="term" value="F:NAD binding"/>
    <property type="evidence" value="ECO:0007669"/>
    <property type="project" value="InterPro"/>
</dbReference>
<feature type="active site" evidence="7 8">
    <location>
        <position position="148"/>
    </location>
</feature>
<keyword evidence="5 7" id="KW-0560">Oxidoreductase</keyword>
<dbReference type="PROSITE" id="PS01224">
    <property type="entry name" value="ARGC"/>
    <property type="match status" value="1"/>
</dbReference>
<evidence type="ECO:0000259" key="9">
    <source>
        <dbReference type="SMART" id="SM00859"/>
    </source>
</evidence>
<dbReference type="GO" id="GO:0070401">
    <property type="term" value="F:NADP+ binding"/>
    <property type="evidence" value="ECO:0007669"/>
    <property type="project" value="InterPro"/>
</dbReference>
<evidence type="ECO:0000256" key="5">
    <source>
        <dbReference type="ARBA" id="ARBA00023002"/>
    </source>
</evidence>
<dbReference type="UniPathway" id="UPA00068">
    <property type="reaction ID" value="UER00108"/>
</dbReference>
<gene>
    <name evidence="7" type="primary">argC</name>
    <name evidence="10" type="ORF">C7959_13332</name>
</gene>
<dbReference type="EC" id="1.2.1.38" evidence="7"/>
<reference evidence="10 11" key="1">
    <citation type="submission" date="2019-03" db="EMBL/GenBank/DDBJ databases">
        <title>Subsurface microbial communities from deep shales in Ohio and West Virginia, USA.</title>
        <authorList>
            <person name="Wrighton K."/>
        </authorList>
    </citation>
    <scope>NUCLEOTIDE SEQUENCE [LARGE SCALE GENOMIC DNA]</scope>
    <source>
        <strain evidence="10 11">MSL 6dP</strain>
    </source>
</reference>
<keyword evidence="7" id="KW-0963">Cytoplasm</keyword>
<dbReference type="PANTHER" id="PTHR32338">
    <property type="entry name" value="N-ACETYL-GAMMA-GLUTAMYL-PHOSPHATE REDUCTASE, CHLOROPLASTIC-RELATED-RELATED"/>
    <property type="match status" value="1"/>
</dbReference>
<dbReference type="InterPro" id="IPR050085">
    <property type="entry name" value="AGPR"/>
</dbReference>
<dbReference type="Gene3D" id="3.40.50.720">
    <property type="entry name" value="NAD(P)-binding Rossmann-like Domain"/>
    <property type="match status" value="1"/>
</dbReference>
<keyword evidence="11" id="KW-1185">Reference proteome</keyword>
<comment type="similarity">
    <text evidence="7">Belongs to the NAGSA dehydrogenase family. Type 1 subfamily.</text>
</comment>
<dbReference type="SMART" id="SM00859">
    <property type="entry name" value="Semialdhyde_dh"/>
    <property type="match status" value="1"/>
</dbReference>
<comment type="subcellular location">
    <subcellularLocation>
        <location evidence="7">Cytoplasm</location>
    </subcellularLocation>
</comment>
<dbReference type="CDD" id="cd23934">
    <property type="entry name" value="AGPR_1_C"/>
    <property type="match status" value="1"/>
</dbReference>
<dbReference type="HAMAP" id="MF_00150">
    <property type="entry name" value="ArgC_type1"/>
    <property type="match status" value="1"/>
</dbReference>
<dbReference type="GO" id="GO:0006526">
    <property type="term" value="P:L-arginine biosynthetic process"/>
    <property type="evidence" value="ECO:0007669"/>
    <property type="project" value="UniProtKB-UniRule"/>
</dbReference>
<dbReference type="FunFam" id="3.30.360.10:FF:000014">
    <property type="entry name" value="N-acetyl-gamma-glutamyl-phosphate reductase"/>
    <property type="match status" value="1"/>
</dbReference>
<dbReference type="SUPFAM" id="SSF51735">
    <property type="entry name" value="NAD(P)-binding Rossmann-fold domains"/>
    <property type="match status" value="1"/>
</dbReference>
<evidence type="ECO:0000256" key="6">
    <source>
        <dbReference type="ARBA" id="ARBA00050557"/>
    </source>
</evidence>
<dbReference type="InterPro" id="IPR023013">
    <property type="entry name" value="AGPR_AS"/>
</dbReference>
<comment type="catalytic activity">
    <reaction evidence="6 7">
        <text>N-acetyl-L-glutamate 5-semialdehyde + phosphate + NADP(+) = N-acetyl-L-glutamyl 5-phosphate + NADPH + H(+)</text>
        <dbReference type="Rhea" id="RHEA:21588"/>
        <dbReference type="ChEBI" id="CHEBI:15378"/>
        <dbReference type="ChEBI" id="CHEBI:29123"/>
        <dbReference type="ChEBI" id="CHEBI:43474"/>
        <dbReference type="ChEBI" id="CHEBI:57783"/>
        <dbReference type="ChEBI" id="CHEBI:57936"/>
        <dbReference type="ChEBI" id="CHEBI:58349"/>
        <dbReference type="EC" id="1.2.1.38"/>
    </reaction>
</comment>
<sequence>MKVSIIGSTGYTGMELVRLLSKHPKVELKILTSRSFAGEDISDIYPNLRGKVDTKCEKLDLNKLAASSDFVYTALPHGVSMEVVPELVDRGLKVIDLSGDYRYNNLKTYEDWYKPHQSPSLLEKAVYGLPELNRSKIKASGLVANPGCYPTASILALAPLVANNLINKDNIIIDAKSGTSGAGRKLSLGNHFCEVNNNFKAYKVANHRHTSEIEEKLTLVGGEDITLSFTPHLLPINRGILATIYANLEENLDTAKILEYYEDYYKKEAFIRVMEEGILPEIKNVAGSNYCDIGLKVDERTGRIIVISAIDNLIKGSAGQAIHNLNIMAGWDESLGLEDLSLYL</sequence>
<proteinExistence type="inferred from homology"/>
<dbReference type="STRING" id="926561.GCA_000379025_03085"/>
<dbReference type="EMBL" id="SOEG01000033">
    <property type="protein sequence ID" value="TDX48046.1"/>
    <property type="molecule type" value="Genomic_DNA"/>
</dbReference>
<dbReference type="Proteomes" id="UP000295832">
    <property type="component" value="Unassembled WGS sequence"/>
</dbReference>